<keyword evidence="2 6" id="KW-0732">Signal</keyword>
<dbReference type="Pfam" id="PF01547">
    <property type="entry name" value="SBP_bac_1"/>
    <property type="match status" value="1"/>
</dbReference>
<evidence type="ECO:0000256" key="5">
    <source>
        <dbReference type="ARBA" id="ARBA00023288"/>
    </source>
</evidence>
<feature type="signal peptide" evidence="6">
    <location>
        <begin position="1"/>
        <end position="21"/>
    </location>
</feature>
<gene>
    <name evidence="7" type="ORF">NP048_00890</name>
</gene>
<keyword evidence="4" id="KW-0564">Palmitate</keyword>
<dbReference type="Gene3D" id="3.40.190.10">
    <property type="entry name" value="Periplasmic binding protein-like II"/>
    <property type="match status" value="2"/>
</dbReference>
<sequence length="463" mass="49564">MATSRYTKAAAAAAVMTLCLAACSSGGDAQEEGGAAAVEAAESGTVTWWGWTPDTPVAERYIEEFNKEYPDIEVTYRNFENVDFRTTLAPALDSGEGPDIFNLSPAGGSPDTWGGYALDLEPIAQDVLGDDYESAFGGGYLDQLRDSEGRLVSMPLGGMAAGFLWYNADIFEEAGAEVPTDYDSWVKACDDIAAIGKGCFTMGAGGSDTFPSEMYHSIANSVDPEWFIKAATGQAKWDDPQGIEVLQIISDMRDDGIIASNALDSTQYPLANEEFMRGDAAMVQMGFWYTQYAGAESCVAAMEAAAVSNPECFVQLPAPFPDVAGKGNGSVYFGEVDYGLAINADSPNIAAAKTFLTWMTMTKTGQQNVVNAMDLLPALQGVTPDWDAIELVDNEVQRPAIEQLMKDSTETTQSRQWQTTESALDAIILAIQQVLDPTVDRSVEDIAADMEASAEDSTVGVED</sequence>
<dbReference type="PANTHER" id="PTHR43649:SF33">
    <property type="entry name" value="POLYGALACTURONAN_RHAMNOGALACTURONAN-BINDING PROTEIN YTCQ"/>
    <property type="match status" value="1"/>
</dbReference>
<evidence type="ECO:0000313" key="8">
    <source>
        <dbReference type="Proteomes" id="UP001316384"/>
    </source>
</evidence>
<accession>A0ABY5KP78</accession>
<reference evidence="7 8" key="1">
    <citation type="submission" date="2022-07" db="EMBL/GenBank/DDBJ databases">
        <title>Novel species in genus cellulomonas.</title>
        <authorList>
            <person name="Ye L."/>
        </authorList>
    </citation>
    <scope>NUCLEOTIDE SEQUENCE [LARGE SCALE GENOMIC DNA]</scope>
    <source>
        <strain evidence="8">zg-B89</strain>
    </source>
</reference>
<dbReference type="InterPro" id="IPR006059">
    <property type="entry name" value="SBP"/>
</dbReference>
<dbReference type="EMBL" id="CP101987">
    <property type="protein sequence ID" value="UUI72059.1"/>
    <property type="molecule type" value="Genomic_DNA"/>
</dbReference>
<evidence type="ECO:0000256" key="3">
    <source>
        <dbReference type="ARBA" id="ARBA00023136"/>
    </source>
</evidence>
<evidence type="ECO:0000256" key="4">
    <source>
        <dbReference type="ARBA" id="ARBA00023139"/>
    </source>
</evidence>
<evidence type="ECO:0000256" key="6">
    <source>
        <dbReference type="SAM" id="SignalP"/>
    </source>
</evidence>
<dbReference type="PANTHER" id="PTHR43649">
    <property type="entry name" value="ARABINOSE-BINDING PROTEIN-RELATED"/>
    <property type="match status" value="1"/>
</dbReference>
<proteinExistence type="predicted"/>
<protein>
    <submittedName>
        <fullName evidence="7">Extracellular solute-binding protein</fullName>
    </submittedName>
</protein>
<dbReference type="SUPFAM" id="SSF53850">
    <property type="entry name" value="Periplasmic binding protein-like II"/>
    <property type="match status" value="1"/>
</dbReference>
<dbReference type="InterPro" id="IPR050490">
    <property type="entry name" value="Bact_solute-bd_prot1"/>
</dbReference>
<dbReference type="Proteomes" id="UP001316384">
    <property type="component" value="Chromosome"/>
</dbReference>
<name>A0ABY5KP78_9CELL</name>
<keyword evidence="1" id="KW-1003">Cell membrane</keyword>
<evidence type="ECO:0000256" key="2">
    <source>
        <dbReference type="ARBA" id="ARBA00022729"/>
    </source>
</evidence>
<keyword evidence="5" id="KW-0449">Lipoprotein</keyword>
<dbReference type="RefSeq" id="WP_227577093.1">
    <property type="nucleotide sequence ID" value="NZ_CP101987.1"/>
</dbReference>
<organism evidence="7 8">
    <name type="scientific">Cellulomonas xiejunii</name>
    <dbReference type="NCBI Taxonomy" id="2968083"/>
    <lineage>
        <taxon>Bacteria</taxon>
        <taxon>Bacillati</taxon>
        <taxon>Actinomycetota</taxon>
        <taxon>Actinomycetes</taxon>
        <taxon>Micrococcales</taxon>
        <taxon>Cellulomonadaceae</taxon>
        <taxon>Cellulomonas</taxon>
    </lineage>
</organism>
<evidence type="ECO:0000313" key="7">
    <source>
        <dbReference type="EMBL" id="UUI72059.1"/>
    </source>
</evidence>
<feature type="chain" id="PRO_5045425647" evidence="6">
    <location>
        <begin position="22"/>
        <end position="463"/>
    </location>
</feature>
<keyword evidence="3" id="KW-0472">Membrane</keyword>
<evidence type="ECO:0000256" key="1">
    <source>
        <dbReference type="ARBA" id="ARBA00022475"/>
    </source>
</evidence>
<keyword evidence="8" id="KW-1185">Reference proteome</keyword>